<evidence type="ECO:0000256" key="2">
    <source>
        <dbReference type="ARBA" id="ARBA00024035"/>
    </source>
</evidence>
<evidence type="ECO:0000259" key="4">
    <source>
        <dbReference type="Pfam" id="PF20257"/>
    </source>
</evidence>
<dbReference type="Pfam" id="PF20257">
    <property type="entry name" value="SAM_HAT_C"/>
    <property type="match status" value="1"/>
</dbReference>
<sequence>MSSTIPIITFISDFGYQDEWAAICKGVIYRISPTANVVDICHNIPNFDIWKASFVLSSALPSFPVGVHLAVVDPGVGTQRRGIVIKADRGDLLVGPDNGLLIAAAERLGGIREVTLITNDRFWLKPVCPTFHARDIFAPVTAYLANGISPAEIGETITEESLAKSFWEKPRISGRTLECQVIDADKFGTLRFNVESSFLETQDLSLGETILMKVEFPSDLQRPHILAEVPFGRTFGDVRVGSPIMLVDSSGYLCLALNQGSAAQHFNLKRGDRLSLRL</sequence>
<dbReference type="SUPFAM" id="SSF102522">
    <property type="entry name" value="Bacterial fluorinating enzyme, N-terminal domain"/>
    <property type="match status" value="1"/>
</dbReference>
<organism evidence="5 6">
    <name type="scientific">Candidatus Hakubella thermalkaliphila</name>
    <dbReference type="NCBI Taxonomy" id="2754717"/>
    <lineage>
        <taxon>Bacteria</taxon>
        <taxon>Bacillati</taxon>
        <taxon>Actinomycetota</taxon>
        <taxon>Actinomycetota incertae sedis</taxon>
        <taxon>Candidatus Hakubellales</taxon>
        <taxon>Candidatus Hakubellaceae</taxon>
        <taxon>Candidatus Hakubella</taxon>
    </lineage>
</organism>
<keyword evidence="1" id="KW-0949">S-adenosyl-L-methionine</keyword>
<dbReference type="Pfam" id="PF01887">
    <property type="entry name" value="SAM_HAT_N"/>
    <property type="match status" value="1"/>
</dbReference>
<comment type="similarity">
    <text evidence="2">Belongs to the SAM hydrolase / SAM-dependent halogenase family.</text>
</comment>
<dbReference type="AlphaFoldDB" id="A0A6V8NS13"/>
<gene>
    <name evidence="5" type="ORF">HKBW3S06_00452</name>
</gene>
<name>A0A6V8NS13_9ACTN</name>
<proteinExistence type="inferred from homology"/>
<dbReference type="EMBL" id="BLRV01000027">
    <property type="protein sequence ID" value="GFP21226.1"/>
    <property type="molecule type" value="Genomic_DNA"/>
</dbReference>
<feature type="domain" description="S-adenosyl-l-methionine hydroxide adenosyltransferase C-terminal" evidence="4">
    <location>
        <begin position="180"/>
        <end position="274"/>
    </location>
</feature>
<dbReference type="InterPro" id="IPR023228">
    <property type="entry name" value="SAM_OH_AdoTrfase_N_sf"/>
</dbReference>
<dbReference type="PIRSF" id="PIRSF006779">
    <property type="entry name" value="UCP006779"/>
    <property type="match status" value="1"/>
</dbReference>
<evidence type="ECO:0000256" key="1">
    <source>
        <dbReference type="ARBA" id="ARBA00022691"/>
    </source>
</evidence>
<evidence type="ECO:0000313" key="5">
    <source>
        <dbReference type="EMBL" id="GFP21226.1"/>
    </source>
</evidence>
<evidence type="ECO:0000259" key="3">
    <source>
        <dbReference type="Pfam" id="PF01887"/>
    </source>
</evidence>
<dbReference type="PANTHER" id="PTHR35092:SF1">
    <property type="entry name" value="CHLORINASE MJ1651"/>
    <property type="match status" value="1"/>
</dbReference>
<feature type="domain" description="S-adenosyl-l-methionine hydroxide adenosyltransferase N-terminal" evidence="3">
    <location>
        <begin position="8"/>
        <end position="154"/>
    </location>
</feature>
<dbReference type="InterPro" id="IPR046469">
    <property type="entry name" value="SAM_HAT_N"/>
</dbReference>
<reference evidence="5 6" key="1">
    <citation type="journal article" date="2020" name="Front. Microbiol.">
        <title>Single-cell genomics of novel Actinobacteria with the Wood-Ljungdahl pathway discovered in a serpentinizing system.</title>
        <authorList>
            <person name="Merino N."/>
            <person name="Kawai M."/>
            <person name="Boyd E.S."/>
            <person name="Colman D.R."/>
            <person name="McGlynn S.E."/>
            <person name="Nealson K.H."/>
            <person name="Kurokawa K."/>
            <person name="Hongoh Y."/>
        </authorList>
    </citation>
    <scope>NUCLEOTIDE SEQUENCE [LARGE SCALE GENOMIC DNA]</scope>
    <source>
        <strain evidence="5 6">S06</strain>
    </source>
</reference>
<dbReference type="GO" id="GO:0016787">
    <property type="term" value="F:hydrolase activity"/>
    <property type="evidence" value="ECO:0007669"/>
    <property type="project" value="UniProtKB-KW"/>
</dbReference>
<dbReference type="PANTHER" id="PTHR35092">
    <property type="entry name" value="CHLORINASE MJ1651"/>
    <property type="match status" value="1"/>
</dbReference>
<dbReference type="Gene3D" id="2.40.30.90">
    <property type="entry name" value="Bacterial fluorinating enzyme like"/>
    <property type="match status" value="1"/>
</dbReference>
<dbReference type="Gene3D" id="3.40.50.10790">
    <property type="entry name" value="S-adenosyl-l-methionine hydroxide adenosyltransferase, N-terminal"/>
    <property type="match status" value="1"/>
</dbReference>
<evidence type="ECO:0000313" key="6">
    <source>
        <dbReference type="Proteomes" id="UP000580051"/>
    </source>
</evidence>
<dbReference type="InterPro" id="IPR002747">
    <property type="entry name" value="SAM_OH_AdoTrfase"/>
</dbReference>
<protein>
    <submittedName>
        <fullName evidence="5">S-adenosyl-L-methionine hydrolase (Adenosine-forming)</fullName>
    </submittedName>
</protein>
<dbReference type="InterPro" id="IPR023227">
    <property type="entry name" value="SAM_OH_AdoTrfase_C_sf"/>
</dbReference>
<dbReference type="InterPro" id="IPR046470">
    <property type="entry name" value="SAM_HAT_C"/>
</dbReference>
<accession>A0A6V8NS13</accession>
<dbReference type="Proteomes" id="UP000580051">
    <property type="component" value="Unassembled WGS sequence"/>
</dbReference>
<dbReference type="RefSeq" id="WP_176226360.1">
    <property type="nucleotide sequence ID" value="NZ_BLRV01000027.1"/>
</dbReference>
<comment type="caution">
    <text evidence="5">The sequence shown here is derived from an EMBL/GenBank/DDBJ whole genome shotgun (WGS) entry which is preliminary data.</text>
</comment>
<dbReference type="SUPFAM" id="SSF101852">
    <property type="entry name" value="Bacterial fluorinating enzyme, C-terminal domain"/>
    <property type="match status" value="1"/>
</dbReference>
<keyword evidence="5" id="KW-0378">Hydrolase</keyword>